<dbReference type="PANTHER" id="PTHR28234:SF1">
    <property type="entry name" value="NUCLEAR CONTROL OF ATPASE PROTEIN 2"/>
    <property type="match status" value="1"/>
</dbReference>
<keyword evidence="3 7" id="KW-1133">Transmembrane helix</keyword>
<evidence type="ECO:0000256" key="1">
    <source>
        <dbReference type="ARBA" id="ARBA00004225"/>
    </source>
</evidence>
<evidence type="ECO:0000256" key="2">
    <source>
        <dbReference type="ARBA" id="ARBA00022692"/>
    </source>
</evidence>
<evidence type="ECO:0000256" key="3">
    <source>
        <dbReference type="ARBA" id="ARBA00022989"/>
    </source>
</evidence>
<proteinExistence type="predicted"/>
<keyword evidence="9" id="KW-1185">Reference proteome</keyword>
<keyword evidence="5 7" id="KW-0472">Membrane</keyword>
<comment type="subcellular location">
    <subcellularLocation>
        <location evidence="1">Mitochondrion membrane</location>
        <topology evidence="1">Multi-pass membrane protein</topology>
    </subcellularLocation>
</comment>
<feature type="region of interest" description="Disordered" evidence="6">
    <location>
        <begin position="1"/>
        <end position="57"/>
    </location>
</feature>
<dbReference type="Proteomes" id="UP001412067">
    <property type="component" value="Unassembled WGS sequence"/>
</dbReference>
<feature type="transmembrane region" description="Helical" evidence="7">
    <location>
        <begin position="76"/>
        <end position="96"/>
    </location>
</feature>
<evidence type="ECO:0000256" key="5">
    <source>
        <dbReference type="ARBA" id="ARBA00023136"/>
    </source>
</evidence>
<reference evidence="8 9" key="1">
    <citation type="journal article" date="2022" name="Nat. Plants">
        <title>Genomes of leafy and leafless Platanthera orchids illuminate the evolution of mycoheterotrophy.</title>
        <authorList>
            <person name="Li M.H."/>
            <person name="Liu K.W."/>
            <person name="Li Z."/>
            <person name="Lu H.C."/>
            <person name="Ye Q.L."/>
            <person name="Zhang D."/>
            <person name="Wang J.Y."/>
            <person name="Li Y.F."/>
            <person name="Zhong Z.M."/>
            <person name="Liu X."/>
            <person name="Yu X."/>
            <person name="Liu D.K."/>
            <person name="Tu X.D."/>
            <person name="Liu B."/>
            <person name="Hao Y."/>
            <person name="Liao X.Y."/>
            <person name="Jiang Y.T."/>
            <person name="Sun W.H."/>
            <person name="Chen J."/>
            <person name="Chen Y.Q."/>
            <person name="Ai Y."/>
            <person name="Zhai J.W."/>
            <person name="Wu S.S."/>
            <person name="Zhou Z."/>
            <person name="Hsiao Y.Y."/>
            <person name="Wu W.L."/>
            <person name="Chen Y.Y."/>
            <person name="Lin Y.F."/>
            <person name="Hsu J.L."/>
            <person name="Li C.Y."/>
            <person name="Wang Z.W."/>
            <person name="Zhao X."/>
            <person name="Zhong W.Y."/>
            <person name="Ma X.K."/>
            <person name="Ma L."/>
            <person name="Huang J."/>
            <person name="Chen G.Z."/>
            <person name="Huang M.Z."/>
            <person name="Huang L."/>
            <person name="Peng D.H."/>
            <person name="Luo Y.B."/>
            <person name="Zou S.Q."/>
            <person name="Chen S.P."/>
            <person name="Lan S."/>
            <person name="Tsai W.C."/>
            <person name="Van de Peer Y."/>
            <person name="Liu Z.J."/>
        </authorList>
    </citation>
    <scope>NUCLEOTIDE SEQUENCE [LARGE SCALE GENOMIC DNA]</scope>
    <source>
        <strain evidence="8">Lor288</strain>
    </source>
</reference>
<dbReference type="PANTHER" id="PTHR28234">
    <property type="entry name" value="NUCLEAR CONTROL OF ATPASE PROTEIN 2"/>
    <property type="match status" value="1"/>
</dbReference>
<gene>
    <name evidence="8" type="ORF">KSP40_PGU017596</name>
</gene>
<keyword evidence="2 7" id="KW-0812">Transmembrane</keyword>
<evidence type="ECO:0008006" key="10">
    <source>
        <dbReference type="Google" id="ProtNLM"/>
    </source>
</evidence>
<name>A0ABR2MZH2_9ASPA</name>
<comment type="caution">
    <text evidence="8">The sequence shown here is derived from an EMBL/GenBank/DDBJ whole genome shotgun (WGS) entry which is preliminary data.</text>
</comment>
<dbReference type="InterPro" id="IPR013946">
    <property type="entry name" value="NCA2-like"/>
</dbReference>
<organism evidence="8 9">
    <name type="scientific">Platanthera guangdongensis</name>
    <dbReference type="NCBI Taxonomy" id="2320717"/>
    <lineage>
        <taxon>Eukaryota</taxon>
        <taxon>Viridiplantae</taxon>
        <taxon>Streptophyta</taxon>
        <taxon>Embryophyta</taxon>
        <taxon>Tracheophyta</taxon>
        <taxon>Spermatophyta</taxon>
        <taxon>Magnoliopsida</taxon>
        <taxon>Liliopsida</taxon>
        <taxon>Asparagales</taxon>
        <taxon>Orchidaceae</taxon>
        <taxon>Orchidoideae</taxon>
        <taxon>Orchideae</taxon>
        <taxon>Orchidinae</taxon>
        <taxon>Platanthera</taxon>
    </lineage>
</organism>
<protein>
    <recommendedName>
        <fullName evidence="10">Transmembrane protein</fullName>
    </recommendedName>
</protein>
<accession>A0ABR2MZH2</accession>
<evidence type="ECO:0000256" key="7">
    <source>
        <dbReference type="SAM" id="Phobius"/>
    </source>
</evidence>
<evidence type="ECO:0000313" key="8">
    <source>
        <dbReference type="EMBL" id="KAK8969318.1"/>
    </source>
</evidence>
<evidence type="ECO:0000256" key="6">
    <source>
        <dbReference type="SAM" id="MobiDB-lite"/>
    </source>
</evidence>
<dbReference type="EMBL" id="JBBWWR010000003">
    <property type="protein sequence ID" value="KAK8969318.1"/>
    <property type="molecule type" value="Genomic_DNA"/>
</dbReference>
<evidence type="ECO:0000256" key="4">
    <source>
        <dbReference type="ARBA" id="ARBA00023128"/>
    </source>
</evidence>
<sequence>MTARRIDKNSNSSRSGSGKEHSGSTRKQIRQVGRKSKQEQQNQRRKSMQEQTTNQQIWASQVAKQRCCKKPSRMTLYWFHYTCGAVGLSACSLWVLRHSRLMGSSDIDNWIRAAKESTTLFWEEHVEQPV</sequence>
<evidence type="ECO:0000313" key="9">
    <source>
        <dbReference type="Proteomes" id="UP001412067"/>
    </source>
</evidence>
<keyword evidence="4" id="KW-0496">Mitochondrion</keyword>